<dbReference type="PROSITE" id="PS51186">
    <property type="entry name" value="GNAT"/>
    <property type="match status" value="1"/>
</dbReference>
<dbReference type="NCBIfam" id="NF007530">
    <property type="entry name" value="PRK10146.1"/>
    <property type="match status" value="1"/>
</dbReference>
<accession>A0A1B7L5L9</accession>
<dbReference type="Pfam" id="PF00583">
    <property type="entry name" value="Acetyltransf_1"/>
    <property type="match status" value="1"/>
</dbReference>
<comment type="caution">
    <text evidence="4">The sequence shown here is derived from an EMBL/GenBank/DDBJ whole genome shotgun (WGS) entry which is preliminary data.</text>
</comment>
<proteinExistence type="predicted"/>
<evidence type="ECO:0000313" key="5">
    <source>
        <dbReference type="Proteomes" id="UP000078225"/>
    </source>
</evidence>
<keyword evidence="1 4" id="KW-0808">Transferase</keyword>
<dbReference type="AlphaFoldDB" id="A0A1B7L5L9"/>
<dbReference type="GO" id="GO:0016747">
    <property type="term" value="F:acyltransferase activity, transferring groups other than amino-acyl groups"/>
    <property type="evidence" value="ECO:0007669"/>
    <property type="project" value="InterPro"/>
</dbReference>
<dbReference type="PANTHER" id="PTHR43877">
    <property type="entry name" value="AMINOALKYLPHOSPHONATE N-ACETYLTRANSFERASE-RELATED-RELATED"/>
    <property type="match status" value="1"/>
</dbReference>
<evidence type="ECO:0000259" key="3">
    <source>
        <dbReference type="PROSITE" id="PS51186"/>
    </source>
</evidence>
<name>A0A1B7L5L9_9ENTR</name>
<dbReference type="CDD" id="cd04301">
    <property type="entry name" value="NAT_SF"/>
    <property type="match status" value="1"/>
</dbReference>
<dbReference type="RefSeq" id="WP_064596555.1">
    <property type="nucleotide sequence ID" value="NZ_CP134782.1"/>
</dbReference>
<dbReference type="EMBL" id="LYRP01000006">
    <property type="protein sequence ID" value="OAT77598.1"/>
    <property type="molecule type" value="Genomic_DNA"/>
</dbReference>
<dbReference type="Proteomes" id="UP000078225">
    <property type="component" value="Unassembled WGS sequence"/>
</dbReference>
<organism evidence="4 5">
    <name type="scientific">Mangrovibacter phragmitis</name>
    <dbReference type="NCBI Taxonomy" id="1691903"/>
    <lineage>
        <taxon>Bacteria</taxon>
        <taxon>Pseudomonadati</taxon>
        <taxon>Pseudomonadota</taxon>
        <taxon>Gammaproteobacteria</taxon>
        <taxon>Enterobacterales</taxon>
        <taxon>Enterobacteriaceae</taxon>
        <taxon>Mangrovibacter</taxon>
    </lineage>
</organism>
<feature type="domain" description="N-acetyltransferase" evidence="3">
    <location>
        <begin position="3"/>
        <end position="143"/>
    </location>
</feature>
<keyword evidence="5" id="KW-1185">Reference proteome</keyword>
<dbReference type="InterPro" id="IPR050832">
    <property type="entry name" value="Bact_Acetyltransf"/>
</dbReference>
<dbReference type="PANTHER" id="PTHR43877:SF2">
    <property type="entry name" value="AMINOALKYLPHOSPHONATE N-ACETYLTRANSFERASE-RELATED"/>
    <property type="match status" value="1"/>
</dbReference>
<protein>
    <submittedName>
        <fullName evidence="4">Aminoalkylphosphonic acid N-acetyltransferase</fullName>
    </submittedName>
</protein>
<gene>
    <name evidence="4" type="ORF">A9B99_20540</name>
</gene>
<evidence type="ECO:0000313" key="4">
    <source>
        <dbReference type="EMBL" id="OAT77598.1"/>
    </source>
</evidence>
<dbReference type="Gene3D" id="3.40.630.30">
    <property type="match status" value="1"/>
</dbReference>
<keyword evidence="2" id="KW-0012">Acyltransferase</keyword>
<dbReference type="InterPro" id="IPR016181">
    <property type="entry name" value="Acyl_CoA_acyltransferase"/>
</dbReference>
<dbReference type="OrthoDB" id="9797826at2"/>
<evidence type="ECO:0000256" key="1">
    <source>
        <dbReference type="ARBA" id="ARBA00022679"/>
    </source>
</evidence>
<evidence type="ECO:0000256" key="2">
    <source>
        <dbReference type="ARBA" id="ARBA00023315"/>
    </source>
</evidence>
<dbReference type="SUPFAM" id="SSF55729">
    <property type="entry name" value="Acyl-CoA N-acyltransferases (Nat)"/>
    <property type="match status" value="1"/>
</dbReference>
<sequence>MPIELRPARLNDADTLYQLICELKQTTFDRDAFLSGLARNLDDPQRFYQLALQDNHPVGMISLQMQFHLHHVRWIGEVQELVVMPESRGYNTGQRLLAWAESKAREWDAELLELSCGALRKDAHRFYLREGYEPTHMRFTKRL</sequence>
<reference evidence="5" key="1">
    <citation type="submission" date="2016-05" db="EMBL/GenBank/DDBJ databases">
        <authorList>
            <person name="Behera P."/>
            <person name="Vaishampayan P."/>
            <person name="Singh N."/>
            <person name="Raina V."/>
            <person name="Suar M."/>
            <person name="Pattnaik A."/>
            <person name="Rastogi G."/>
        </authorList>
    </citation>
    <scope>NUCLEOTIDE SEQUENCE [LARGE SCALE GENOMIC DNA]</scope>
    <source>
        <strain evidence="5">MP23</strain>
    </source>
</reference>
<dbReference type="STRING" id="1691903.A9B99_20540"/>
<dbReference type="InterPro" id="IPR000182">
    <property type="entry name" value="GNAT_dom"/>
</dbReference>